<dbReference type="AlphaFoldDB" id="A0A7S1BY36"/>
<organism evidence="2">
    <name type="scientific">Corethron hystrix</name>
    <dbReference type="NCBI Taxonomy" id="216773"/>
    <lineage>
        <taxon>Eukaryota</taxon>
        <taxon>Sar</taxon>
        <taxon>Stramenopiles</taxon>
        <taxon>Ochrophyta</taxon>
        <taxon>Bacillariophyta</taxon>
        <taxon>Coscinodiscophyceae</taxon>
        <taxon>Corethrophycidae</taxon>
        <taxon>Corethrales</taxon>
        <taxon>Corethraceae</taxon>
        <taxon>Corethron</taxon>
    </lineage>
</organism>
<name>A0A7S1BY36_9STRA</name>
<evidence type="ECO:0000313" key="2">
    <source>
        <dbReference type="EMBL" id="CAD8899579.1"/>
    </source>
</evidence>
<accession>A0A7S1BY36</accession>
<keyword evidence="1" id="KW-0732">Signal</keyword>
<gene>
    <name evidence="2" type="ORF">CHYS00102_LOCUS26795</name>
</gene>
<feature type="chain" id="PRO_5031242952" evidence="1">
    <location>
        <begin position="28"/>
        <end position="495"/>
    </location>
</feature>
<protein>
    <submittedName>
        <fullName evidence="2">Uncharacterized protein</fullName>
    </submittedName>
</protein>
<dbReference type="EMBL" id="HBFR01036793">
    <property type="protein sequence ID" value="CAD8899579.1"/>
    <property type="molecule type" value="Transcribed_RNA"/>
</dbReference>
<feature type="signal peptide" evidence="1">
    <location>
        <begin position="1"/>
        <end position="27"/>
    </location>
</feature>
<evidence type="ECO:0000256" key="1">
    <source>
        <dbReference type="SAM" id="SignalP"/>
    </source>
</evidence>
<proteinExistence type="predicted"/>
<reference evidence="2" key="1">
    <citation type="submission" date="2021-01" db="EMBL/GenBank/DDBJ databases">
        <authorList>
            <person name="Corre E."/>
            <person name="Pelletier E."/>
            <person name="Niang G."/>
            <person name="Scheremetjew M."/>
            <person name="Finn R."/>
            <person name="Kale V."/>
            <person name="Holt S."/>
            <person name="Cochrane G."/>
            <person name="Meng A."/>
            <person name="Brown T."/>
            <person name="Cohen L."/>
        </authorList>
    </citation>
    <scope>NUCLEOTIDE SEQUENCE</scope>
    <source>
        <strain evidence="2">308</strain>
    </source>
</reference>
<sequence length="495" mass="55711">MTTTTMTMTIRNISHLILAIIPMAAEGLSHLTSRHQRQRAPPRNYQISEEILQGLREQSSSSSRNGALLDIERDFYDASTGLHSEGVWHNCMGGMAALQLRRNLLVRGSKSPSSSSSRSHHYRDDAHRIAESLFEHSWDGTSFRRRSWSGNWDHSKLLASPFATTGDATDVVQPNYYMESSEHRCIQHAIALAFWSMLAREHRGSGSAILSQQALILDRFVDQFWNGKRWTTVSRTQGSGTTLRLSASSGTAKTSSSLNGTYFRAVDQAIAVLALSEHIKLLDSSKDIISHKDERDRMVRLVEATCEDLLDNVDGFGYCNLSNARTYLGIDRNRNFWHEGWVMLALASATQNIWPMDARGGRLEMLWNGLKERYTAGDTADATSTAGETFWHWPLSQKDAKSNVQYCGDNVLAYAVRRNLRCNNNLSTEENKDDDDDDVAFWNFVETLRSGNDHRLASVADVYTQVRLHPNMELAALLVWPPSSSAKTQPIDMYN</sequence>